<evidence type="ECO:0000256" key="4">
    <source>
        <dbReference type="ARBA" id="ARBA00023163"/>
    </source>
</evidence>
<keyword evidence="2" id="KW-0238">DNA-binding</keyword>
<dbReference type="Proteomes" id="UP001180616">
    <property type="component" value="Chromosome"/>
</dbReference>
<evidence type="ECO:0000256" key="3">
    <source>
        <dbReference type="ARBA" id="ARBA00023159"/>
    </source>
</evidence>
<dbReference type="SUPFAM" id="SSF51215">
    <property type="entry name" value="Regulatory protein AraC"/>
    <property type="match status" value="1"/>
</dbReference>
<reference evidence="6" key="1">
    <citation type="submission" date="2023-09" db="EMBL/GenBank/DDBJ databases">
        <authorList>
            <consortium name="CW5 consortium"/>
            <person name="Lu C.-W."/>
        </authorList>
    </citation>
    <scope>NUCLEOTIDE SEQUENCE</scope>
    <source>
        <strain evidence="6">KPS</strain>
    </source>
</reference>
<evidence type="ECO:0000256" key="1">
    <source>
        <dbReference type="ARBA" id="ARBA00023015"/>
    </source>
</evidence>
<name>A0ABY9R8F3_9BACT</name>
<evidence type="ECO:0000259" key="5">
    <source>
        <dbReference type="PROSITE" id="PS01124"/>
    </source>
</evidence>
<proteinExistence type="predicted"/>
<organism evidence="6 7">
    <name type="scientific">Nitratidesulfovibrio liaohensis</name>
    <dbReference type="NCBI Taxonomy" id="2604158"/>
    <lineage>
        <taxon>Bacteria</taxon>
        <taxon>Pseudomonadati</taxon>
        <taxon>Thermodesulfobacteriota</taxon>
        <taxon>Desulfovibrionia</taxon>
        <taxon>Desulfovibrionales</taxon>
        <taxon>Desulfovibrionaceae</taxon>
        <taxon>Nitratidesulfovibrio</taxon>
    </lineage>
</organism>
<dbReference type="PRINTS" id="PR00032">
    <property type="entry name" value="HTHARAC"/>
</dbReference>
<dbReference type="PANTHER" id="PTHR46796:SF2">
    <property type="entry name" value="TRANSCRIPTIONAL REGULATORY PROTEIN"/>
    <property type="match status" value="1"/>
</dbReference>
<gene>
    <name evidence="6" type="ORF">KPS_001593</name>
</gene>
<evidence type="ECO:0000256" key="2">
    <source>
        <dbReference type="ARBA" id="ARBA00023125"/>
    </source>
</evidence>
<dbReference type="InterPro" id="IPR050204">
    <property type="entry name" value="AraC_XylS_family_regulators"/>
</dbReference>
<dbReference type="PROSITE" id="PS00041">
    <property type="entry name" value="HTH_ARAC_FAMILY_1"/>
    <property type="match status" value="1"/>
</dbReference>
<dbReference type="EMBL" id="CP133659">
    <property type="protein sequence ID" value="WMW66959.1"/>
    <property type="molecule type" value="Genomic_DNA"/>
</dbReference>
<dbReference type="Gene3D" id="1.10.10.60">
    <property type="entry name" value="Homeodomain-like"/>
    <property type="match status" value="2"/>
</dbReference>
<keyword evidence="4" id="KW-0804">Transcription</keyword>
<keyword evidence="3" id="KW-0010">Activator</keyword>
<sequence length="274" mass="30611">MRQPLENVRYWRSDDLDGPETNRVLRSAHTFPKHSHDQYAVGLMEEGANYCHGRSRRSSVVVGGQVCLFNPGEVHSGEPERGVPATYRMFYADPHWLHRVAAELGGRDAGPPDFRRLIVPDADVLRAFLRLSDLVADGAELLARQSAMVGAFSLVLARHGGVRPEAVTARDGNAAVRRVRAYLAERLAHKVSLEDLAEATGLSRFHMLRVFRDATGMTPHAYHTQLRVDRAKLLLRRGWAMADAAQETGFVDQSHFANTFRRYVGATPGQYLSR</sequence>
<dbReference type="Pfam" id="PF02311">
    <property type="entry name" value="AraC_binding"/>
    <property type="match status" value="1"/>
</dbReference>
<feature type="domain" description="HTH araC/xylS-type" evidence="5">
    <location>
        <begin position="177"/>
        <end position="274"/>
    </location>
</feature>
<dbReference type="Pfam" id="PF12833">
    <property type="entry name" value="HTH_18"/>
    <property type="match status" value="1"/>
</dbReference>
<dbReference type="SMART" id="SM00342">
    <property type="entry name" value="HTH_ARAC"/>
    <property type="match status" value="1"/>
</dbReference>
<dbReference type="RefSeq" id="WP_309542811.1">
    <property type="nucleotide sequence ID" value="NZ_CP133659.1"/>
</dbReference>
<dbReference type="PANTHER" id="PTHR46796">
    <property type="entry name" value="HTH-TYPE TRANSCRIPTIONAL ACTIVATOR RHAS-RELATED"/>
    <property type="match status" value="1"/>
</dbReference>
<keyword evidence="7" id="KW-1185">Reference proteome</keyword>
<dbReference type="SUPFAM" id="SSF46689">
    <property type="entry name" value="Homeodomain-like"/>
    <property type="match status" value="2"/>
</dbReference>
<dbReference type="InterPro" id="IPR020449">
    <property type="entry name" value="Tscrpt_reg_AraC-type_HTH"/>
</dbReference>
<dbReference type="InterPro" id="IPR037923">
    <property type="entry name" value="HTH-like"/>
</dbReference>
<keyword evidence="1" id="KW-0805">Transcription regulation</keyword>
<accession>A0ABY9R8F3</accession>
<dbReference type="InterPro" id="IPR018060">
    <property type="entry name" value="HTH_AraC"/>
</dbReference>
<dbReference type="InterPro" id="IPR003313">
    <property type="entry name" value="AraC-bd"/>
</dbReference>
<evidence type="ECO:0000313" key="6">
    <source>
        <dbReference type="EMBL" id="WMW66959.1"/>
    </source>
</evidence>
<dbReference type="PROSITE" id="PS01124">
    <property type="entry name" value="HTH_ARAC_FAMILY_2"/>
    <property type="match status" value="1"/>
</dbReference>
<protein>
    <submittedName>
        <fullName evidence="6">AraC family transcriptional regulator</fullName>
    </submittedName>
</protein>
<dbReference type="InterPro" id="IPR018062">
    <property type="entry name" value="HTH_AraC-typ_CS"/>
</dbReference>
<dbReference type="InterPro" id="IPR009057">
    <property type="entry name" value="Homeodomain-like_sf"/>
</dbReference>
<evidence type="ECO:0000313" key="7">
    <source>
        <dbReference type="Proteomes" id="UP001180616"/>
    </source>
</evidence>